<evidence type="ECO:0000259" key="1">
    <source>
        <dbReference type="Pfam" id="PF00149"/>
    </source>
</evidence>
<dbReference type="KEGG" id="nti:DNFV4_00822"/>
<dbReference type="Gene3D" id="3.60.21.10">
    <property type="match status" value="1"/>
</dbReference>
<evidence type="ECO:0000313" key="2">
    <source>
        <dbReference type="EMBL" id="CAI4030394.1"/>
    </source>
</evidence>
<keyword evidence="3" id="KW-1185">Reference proteome</keyword>
<dbReference type="InterPro" id="IPR051158">
    <property type="entry name" value="Metallophosphoesterase_sf"/>
</dbReference>
<protein>
    <submittedName>
        <fullName evidence="2">Metallophos domain-containing protein</fullName>
    </submittedName>
</protein>
<accession>A0AA86T1T5</accession>
<dbReference type="Proteomes" id="UP001179121">
    <property type="component" value="Chromosome"/>
</dbReference>
<proteinExistence type="predicted"/>
<dbReference type="SUPFAM" id="SSF56300">
    <property type="entry name" value="Metallo-dependent phosphatases"/>
    <property type="match status" value="1"/>
</dbReference>
<dbReference type="RefSeq" id="WP_289267384.1">
    <property type="nucleotide sequence ID" value="NZ_OX365700.1"/>
</dbReference>
<sequence length="294" mass="33555">MRARWQEWQDLSRMFTGHVLTAPLHHLFNRLPHWEYGLARPQLTRLHCTHARLAGRRAVHLTDLHLDRYQIRHDKTIRIVADLKPDWIFITGDLLNVRSGLPSLFRFLAGLRWIAPLYMTLGNHDHYSGVPVDEFASLADRHKITLLVNQTTTLQVNGGELAIIGVDDPSLHRARLDQVPSPHPDRFTLLLAHAPNILQILHDGHHLDLILTGHSHGGQWRPPYLRPFWLPPGCAGKVGGLYEVGRHRLYVNRGLGWSALPLRWNCPPEVLLIEWKERVTGQSSSVNRGIGSRS</sequence>
<gene>
    <name evidence="2" type="ORF">DNFV4_00822</name>
</gene>
<dbReference type="EMBL" id="OX365700">
    <property type="protein sequence ID" value="CAI4030394.1"/>
    <property type="molecule type" value="Genomic_DNA"/>
</dbReference>
<dbReference type="GO" id="GO:0016787">
    <property type="term" value="F:hydrolase activity"/>
    <property type="evidence" value="ECO:0007669"/>
    <property type="project" value="InterPro"/>
</dbReference>
<organism evidence="2 3">
    <name type="scientific">Nitrospira tepida</name>
    <dbReference type="NCBI Taxonomy" id="2973512"/>
    <lineage>
        <taxon>Bacteria</taxon>
        <taxon>Pseudomonadati</taxon>
        <taxon>Nitrospirota</taxon>
        <taxon>Nitrospiria</taxon>
        <taxon>Nitrospirales</taxon>
        <taxon>Nitrospiraceae</taxon>
        <taxon>Nitrospira</taxon>
    </lineage>
</organism>
<dbReference type="PANTHER" id="PTHR31302">
    <property type="entry name" value="TRANSMEMBRANE PROTEIN WITH METALLOPHOSPHOESTERASE DOMAIN-RELATED"/>
    <property type="match status" value="1"/>
</dbReference>
<dbReference type="AlphaFoldDB" id="A0AA86T1T5"/>
<dbReference type="PANTHER" id="PTHR31302:SF0">
    <property type="entry name" value="TRANSMEMBRANE PROTEIN WITH METALLOPHOSPHOESTERASE DOMAIN"/>
    <property type="match status" value="1"/>
</dbReference>
<evidence type="ECO:0000313" key="3">
    <source>
        <dbReference type="Proteomes" id="UP001179121"/>
    </source>
</evidence>
<dbReference type="InterPro" id="IPR029052">
    <property type="entry name" value="Metallo-depent_PP-like"/>
</dbReference>
<dbReference type="InterPro" id="IPR004843">
    <property type="entry name" value="Calcineurin-like_PHP"/>
</dbReference>
<dbReference type="Pfam" id="PF00149">
    <property type="entry name" value="Metallophos"/>
    <property type="match status" value="1"/>
</dbReference>
<feature type="domain" description="Calcineurin-like phosphoesterase" evidence="1">
    <location>
        <begin position="57"/>
        <end position="217"/>
    </location>
</feature>
<name>A0AA86T1T5_9BACT</name>
<reference evidence="2" key="1">
    <citation type="submission" date="2022-10" db="EMBL/GenBank/DDBJ databases">
        <authorList>
            <person name="Koch H."/>
        </authorList>
    </citation>
    <scope>NUCLEOTIDE SEQUENCE</scope>
    <source>
        <strain evidence="2">DNF</strain>
    </source>
</reference>